<dbReference type="Gene3D" id="3.60.40.10">
    <property type="entry name" value="PPM-type phosphatase domain"/>
    <property type="match status" value="1"/>
</dbReference>
<dbReference type="PANTHER" id="PTHR12320">
    <property type="entry name" value="PROTEIN PHOSPHATASE 2C"/>
    <property type="match status" value="1"/>
</dbReference>
<dbReference type="SMART" id="SM00332">
    <property type="entry name" value="PP2Cc"/>
    <property type="match status" value="1"/>
</dbReference>
<dbReference type="EC" id="3.1.3.16" evidence="1"/>
<accession>A0A5E4EVJ1</accession>
<gene>
    <name evidence="4" type="ORF">ALMOND_2B023622</name>
</gene>
<feature type="domain" description="PPM-type phosphatase" evidence="3">
    <location>
        <begin position="251"/>
        <end position="486"/>
    </location>
</feature>
<dbReference type="FunCoup" id="A0A5E4EVJ1">
    <property type="interactions" value="936"/>
</dbReference>
<evidence type="ECO:0000259" key="3">
    <source>
        <dbReference type="PROSITE" id="PS51746"/>
    </source>
</evidence>
<dbReference type="Proteomes" id="UP000327085">
    <property type="component" value="Chromosome 1"/>
</dbReference>
<sequence length="494" mass="53181">MADPFLCLVRSRCLSFSAFSPAPFPSPNPFLHEKLGRIHTPIAGFPKPRPTLVPHSSSQLHLISTSEWFDGSVVFCFGDESEKAVAVPTETEIGKEDCECQVVTETNNTNSLHVQNSELSEEFLGNNVHESENEPEIRAFPASSCAAKENAVVYTDPNAVSATSTNNNVTGGEETGHAATTTAADETEEGSKVLAENAPSTNSEDKFTEGKAHRRDVSGVSTTRVVELHAFEGSPDGEDISAAVLQLFSSAALLPHPSKALTGGEDAYFVACQNWLGVADGVGQWSLEGVNPGLYAQELMETCERFVSDCKGIPLTEPEEVLIRAAAKTKAPGLSTVLVAYFDGQALHVANIGNSGFIVIRNGAVFKRSSRMVHEFNFPIQIERGDDPSKLIERYRIDLDDGDVIVTATDGLFDNLYEQEIISIVSKSMQTTLKLEDITKFLATSAQEVGQSTSRRSPFADAAEASGYVGYSGGKLDDVTVILSYVQKKSSALQ</sequence>
<dbReference type="OMA" id="PLIIMEQ"/>
<feature type="compositionally biased region" description="Basic and acidic residues" evidence="2">
    <location>
        <begin position="203"/>
        <end position="217"/>
    </location>
</feature>
<evidence type="ECO:0000256" key="1">
    <source>
        <dbReference type="RuleBase" id="RU366020"/>
    </source>
</evidence>
<comment type="catalytic activity">
    <reaction evidence="1">
        <text>O-phospho-L-seryl-[protein] + H2O = L-seryl-[protein] + phosphate</text>
        <dbReference type="Rhea" id="RHEA:20629"/>
        <dbReference type="Rhea" id="RHEA-COMP:9863"/>
        <dbReference type="Rhea" id="RHEA-COMP:11604"/>
        <dbReference type="ChEBI" id="CHEBI:15377"/>
        <dbReference type="ChEBI" id="CHEBI:29999"/>
        <dbReference type="ChEBI" id="CHEBI:43474"/>
        <dbReference type="ChEBI" id="CHEBI:83421"/>
        <dbReference type="EC" id="3.1.3.16"/>
    </reaction>
</comment>
<dbReference type="GO" id="GO:0004722">
    <property type="term" value="F:protein serine/threonine phosphatase activity"/>
    <property type="evidence" value="ECO:0007669"/>
    <property type="project" value="UniProtKB-EC"/>
</dbReference>
<dbReference type="EMBL" id="CABIKO010000038">
    <property type="protein sequence ID" value="VVA19775.1"/>
    <property type="molecule type" value="Genomic_DNA"/>
</dbReference>
<dbReference type="PANTHER" id="PTHR12320:SF1">
    <property type="entry name" value="PROTEIN PHOSPHATASE PTC7 HOMOLOG"/>
    <property type="match status" value="1"/>
</dbReference>
<comment type="cofactor">
    <cofactor evidence="1">
        <name>Mg(2+)</name>
        <dbReference type="ChEBI" id="CHEBI:18420"/>
    </cofactor>
</comment>
<dbReference type="InterPro" id="IPR001932">
    <property type="entry name" value="PPM-type_phosphatase-like_dom"/>
</dbReference>
<reference evidence="5" key="1">
    <citation type="journal article" date="2020" name="Plant J.">
        <title>Transposons played a major role in the diversification between the closely related almond and peach genomes: results from the almond genome sequence.</title>
        <authorList>
            <person name="Alioto T."/>
            <person name="Alexiou K.G."/>
            <person name="Bardil A."/>
            <person name="Barteri F."/>
            <person name="Castanera R."/>
            <person name="Cruz F."/>
            <person name="Dhingra A."/>
            <person name="Duval H."/>
            <person name="Fernandez I Marti A."/>
            <person name="Frias L."/>
            <person name="Galan B."/>
            <person name="Garcia J.L."/>
            <person name="Howad W."/>
            <person name="Gomez-Garrido J."/>
            <person name="Gut M."/>
            <person name="Julca I."/>
            <person name="Morata J."/>
            <person name="Puigdomenech P."/>
            <person name="Ribeca P."/>
            <person name="Rubio Cabetas M.J."/>
            <person name="Vlasova A."/>
            <person name="Wirthensohn M."/>
            <person name="Garcia-Mas J."/>
            <person name="Gabaldon T."/>
            <person name="Casacuberta J.M."/>
            <person name="Arus P."/>
        </authorList>
    </citation>
    <scope>NUCLEOTIDE SEQUENCE [LARGE SCALE GENOMIC DNA]</scope>
    <source>
        <strain evidence="5">cv. Texas</strain>
    </source>
</reference>
<name>A0A5E4EVJ1_PRUDU</name>
<evidence type="ECO:0000256" key="2">
    <source>
        <dbReference type="SAM" id="MobiDB-lite"/>
    </source>
</evidence>
<comment type="similarity">
    <text evidence="1">Belongs to the PP2C family.</text>
</comment>
<dbReference type="PROSITE" id="PS51746">
    <property type="entry name" value="PPM_2"/>
    <property type="match status" value="1"/>
</dbReference>
<dbReference type="AlphaFoldDB" id="A0A5E4EVJ1"/>
<organism evidence="4 5">
    <name type="scientific">Prunus dulcis</name>
    <name type="common">Almond</name>
    <name type="synonym">Amygdalus dulcis</name>
    <dbReference type="NCBI Taxonomy" id="3755"/>
    <lineage>
        <taxon>Eukaryota</taxon>
        <taxon>Viridiplantae</taxon>
        <taxon>Streptophyta</taxon>
        <taxon>Embryophyta</taxon>
        <taxon>Tracheophyta</taxon>
        <taxon>Spermatophyta</taxon>
        <taxon>Magnoliopsida</taxon>
        <taxon>eudicotyledons</taxon>
        <taxon>Gunneridae</taxon>
        <taxon>Pentapetalae</taxon>
        <taxon>rosids</taxon>
        <taxon>fabids</taxon>
        <taxon>Rosales</taxon>
        <taxon>Rosaceae</taxon>
        <taxon>Amygdaloideae</taxon>
        <taxon>Amygdaleae</taxon>
        <taxon>Prunus</taxon>
    </lineage>
</organism>
<keyword evidence="1" id="KW-0460">Magnesium</keyword>
<dbReference type="InterPro" id="IPR039123">
    <property type="entry name" value="PPTC7"/>
</dbReference>
<dbReference type="InterPro" id="IPR036457">
    <property type="entry name" value="PPM-type-like_dom_sf"/>
</dbReference>
<feature type="region of interest" description="Disordered" evidence="2">
    <location>
        <begin position="164"/>
        <end position="218"/>
    </location>
</feature>
<keyword evidence="1" id="KW-0479">Metal-binding</keyword>
<dbReference type="SUPFAM" id="SSF81606">
    <property type="entry name" value="PP2C-like"/>
    <property type="match status" value="1"/>
</dbReference>
<comment type="cofactor">
    <cofactor evidence="1">
        <name>Mn(2+)</name>
        <dbReference type="ChEBI" id="CHEBI:29035"/>
    </cofactor>
</comment>
<evidence type="ECO:0000313" key="4">
    <source>
        <dbReference type="EMBL" id="VVA19775.1"/>
    </source>
</evidence>
<keyword evidence="1" id="KW-0378">Hydrolase</keyword>
<keyword evidence="1" id="KW-0464">Manganese</keyword>
<protein>
    <recommendedName>
        <fullName evidence="1">Protein phosphatase</fullName>
        <ecNumber evidence="1">3.1.3.16</ecNumber>
    </recommendedName>
</protein>
<dbReference type="InParanoid" id="A0A5E4EVJ1"/>
<dbReference type="GO" id="GO:0046872">
    <property type="term" value="F:metal ion binding"/>
    <property type="evidence" value="ECO:0007669"/>
    <property type="project" value="UniProtKB-UniRule"/>
</dbReference>
<keyword evidence="1" id="KW-0904">Protein phosphatase</keyword>
<dbReference type="GO" id="GO:0009507">
    <property type="term" value="C:chloroplast"/>
    <property type="evidence" value="ECO:0007669"/>
    <property type="project" value="TreeGrafter"/>
</dbReference>
<dbReference type="SMART" id="SM00331">
    <property type="entry name" value="PP2C_SIG"/>
    <property type="match status" value="1"/>
</dbReference>
<evidence type="ECO:0000313" key="5">
    <source>
        <dbReference type="Proteomes" id="UP000327085"/>
    </source>
</evidence>
<proteinExistence type="inferred from homology"/>
<comment type="catalytic activity">
    <reaction evidence="1">
        <text>O-phospho-L-threonyl-[protein] + H2O = L-threonyl-[protein] + phosphate</text>
        <dbReference type="Rhea" id="RHEA:47004"/>
        <dbReference type="Rhea" id="RHEA-COMP:11060"/>
        <dbReference type="Rhea" id="RHEA-COMP:11605"/>
        <dbReference type="ChEBI" id="CHEBI:15377"/>
        <dbReference type="ChEBI" id="CHEBI:30013"/>
        <dbReference type="ChEBI" id="CHEBI:43474"/>
        <dbReference type="ChEBI" id="CHEBI:61977"/>
        <dbReference type="EC" id="3.1.3.16"/>
    </reaction>
</comment>
<dbReference type="Gramene" id="VVA19775">
    <property type="protein sequence ID" value="VVA19775"/>
    <property type="gene ID" value="Prudul26B023622"/>
</dbReference>